<dbReference type="AlphaFoldDB" id="A0AAD9KWL2"/>
<feature type="domain" description="PiggyBac transposable element-derived protein" evidence="2">
    <location>
        <begin position="78"/>
        <end position="131"/>
    </location>
</feature>
<dbReference type="Pfam" id="PF13843">
    <property type="entry name" value="DDE_Tnp_1_7"/>
    <property type="match status" value="1"/>
</dbReference>
<name>A0AAD9KWL2_RIDPI</name>
<proteinExistence type="predicted"/>
<dbReference type="InterPro" id="IPR029526">
    <property type="entry name" value="PGBD"/>
</dbReference>
<keyword evidence="4" id="KW-1185">Reference proteome</keyword>
<accession>A0AAD9KWL2</accession>
<evidence type="ECO:0000259" key="2">
    <source>
        <dbReference type="Pfam" id="PF13843"/>
    </source>
</evidence>
<comment type="caution">
    <text evidence="3">The sequence shown here is derived from an EMBL/GenBank/DDBJ whole genome shotgun (WGS) entry which is preliminary data.</text>
</comment>
<dbReference type="Proteomes" id="UP001209878">
    <property type="component" value="Unassembled WGS sequence"/>
</dbReference>
<evidence type="ECO:0000313" key="4">
    <source>
        <dbReference type="Proteomes" id="UP001209878"/>
    </source>
</evidence>
<evidence type="ECO:0000256" key="1">
    <source>
        <dbReference type="SAM" id="MobiDB-lite"/>
    </source>
</evidence>
<protein>
    <recommendedName>
        <fullName evidence="2">PiggyBac transposable element-derived protein domain-containing protein</fullName>
    </recommendedName>
</protein>
<dbReference type="EMBL" id="JAODUO010000517">
    <property type="protein sequence ID" value="KAK2179043.1"/>
    <property type="molecule type" value="Genomic_DNA"/>
</dbReference>
<reference evidence="3" key="1">
    <citation type="journal article" date="2023" name="Mol. Biol. Evol.">
        <title>Third-Generation Sequencing Reveals the Adaptive Role of the Epigenome in Three Deep-Sea Polychaetes.</title>
        <authorList>
            <person name="Perez M."/>
            <person name="Aroh O."/>
            <person name="Sun Y."/>
            <person name="Lan Y."/>
            <person name="Juniper S.K."/>
            <person name="Young C.R."/>
            <person name="Angers B."/>
            <person name="Qian P.Y."/>
        </authorList>
    </citation>
    <scope>NUCLEOTIDE SEQUENCE</scope>
    <source>
        <strain evidence="3">R07B-5</strain>
    </source>
</reference>
<feature type="compositionally biased region" description="Acidic residues" evidence="1">
    <location>
        <begin position="1"/>
        <end position="24"/>
    </location>
</feature>
<feature type="region of interest" description="Disordered" evidence="1">
    <location>
        <begin position="1"/>
        <end position="74"/>
    </location>
</feature>
<sequence>MVCDSDSDDGEMEGGSDVEIDDHEPDPPLVSSSDESCDTAELPGPSTYNKELRGRGRGRGHGRDMGRPAHGYPPPAVLGRNFFADMATSTNAYAVVHGGRLWADTTEDEMRFFFGILILMGVNERPQYRDY</sequence>
<organism evidence="3 4">
    <name type="scientific">Ridgeia piscesae</name>
    <name type="common">Tubeworm</name>
    <dbReference type="NCBI Taxonomy" id="27915"/>
    <lineage>
        <taxon>Eukaryota</taxon>
        <taxon>Metazoa</taxon>
        <taxon>Spiralia</taxon>
        <taxon>Lophotrochozoa</taxon>
        <taxon>Annelida</taxon>
        <taxon>Polychaeta</taxon>
        <taxon>Sedentaria</taxon>
        <taxon>Canalipalpata</taxon>
        <taxon>Sabellida</taxon>
        <taxon>Siboglinidae</taxon>
        <taxon>Ridgeia</taxon>
    </lineage>
</organism>
<evidence type="ECO:0000313" key="3">
    <source>
        <dbReference type="EMBL" id="KAK2179043.1"/>
    </source>
</evidence>
<gene>
    <name evidence="3" type="ORF">NP493_517g00014</name>
</gene>